<dbReference type="AlphaFoldDB" id="A0A7S3RPI8"/>
<proteinExistence type="predicted"/>
<gene>
    <name evidence="3" type="ORF">EHUX00137_LOCUS5289</name>
</gene>
<dbReference type="EMBL" id="HBIR01007765">
    <property type="protein sequence ID" value="CAE0530089.1"/>
    <property type="molecule type" value="Transcribed_RNA"/>
</dbReference>
<name>A0A7S3RPI8_EMIHU</name>
<reference evidence="3" key="1">
    <citation type="submission" date="2021-01" db="EMBL/GenBank/DDBJ databases">
        <authorList>
            <person name="Corre E."/>
            <person name="Pelletier E."/>
            <person name="Niang G."/>
            <person name="Scheremetjew M."/>
            <person name="Finn R."/>
            <person name="Kale V."/>
            <person name="Holt S."/>
            <person name="Cochrane G."/>
            <person name="Meng A."/>
            <person name="Brown T."/>
            <person name="Cohen L."/>
        </authorList>
    </citation>
    <scope>NUCLEOTIDE SEQUENCE</scope>
    <source>
        <strain evidence="3">379</strain>
    </source>
</reference>
<organism evidence="3">
    <name type="scientific">Emiliania huxleyi</name>
    <name type="common">Coccolithophore</name>
    <name type="synonym">Pontosphaera huxleyi</name>
    <dbReference type="NCBI Taxonomy" id="2903"/>
    <lineage>
        <taxon>Eukaryota</taxon>
        <taxon>Haptista</taxon>
        <taxon>Haptophyta</taxon>
        <taxon>Prymnesiophyceae</taxon>
        <taxon>Isochrysidales</taxon>
        <taxon>Noelaerhabdaceae</taxon>
        <taxon>Emiliania</taxon>
    </lineage>
</organism>
<feature type="region of interest" description="Disordered" evidence="1">
    <location>
        <begin position="22"/>
        <end position="63"/>
    </location>
</feature>
<accession>A0A7S3RPI8</accession>
<feature type="chain" id="PRO_5031297033" evidence="2">
    <location>
        <begin position="21"/>
        <end position="326"/>
    </location>
</feature>
<evidence type="ECO:0000256" key="1">
    <source>
        <dbReference type="SAM" id="MobiDB-lite"/>
    </source>
</evidence>
<sequence>MMTLYIRWFALATLVAGSLSASVPDQAGTGATDRNLMFSSLSDPPRPGTPEPDPPKPDTPDPTKCSDGIRAAIAERGTQWITELDNVEGKEVCYGDDQDGEDVAMCRAFFQRIYDPPAYFSFEMMPTEVQADCQLCSPEDVEAVKKILTDELVPKDVSIDGYNAYIAAKDAAEGAFWFTHFGTFLSRGKHLVEWQGGSVTSWHRTSDGLAPMFGFAEECTKYQATICPAVAVTTNFNDVTFEATGEVLNRMCSAPPTPNTYYDPQPYIDYYGESAFMEMLDRGMAIGIDSNQCTFLGNLHSFRMEMDRYFDDLLGGACATGYTLVG</sequence>
<evidence type="ECO:0000313" key="3">
    <source>
        <dbReference type="EMBL" id="CAE0530089.1"/>
    </source>
</evidence>
<protein>
    <submittedName>
        <fullName evidence="3">Uncharacterized protein</fullName>
    </submittedName>
</protein>
<feature type="signal peptide" evidence="2">
    <location>
        <begin position="1"/>
        <end position="20"/>
    </location>
</feature>
<evidence type="ECO:0000256" key="2">
    <source>
        <dbReference type="SAM" id="SignalP"/>
    </source>
</evidence>
<keyword evidence="2" id="KW-0732">Signal</keyword>